<accession>B3XNV2</accession>
<sequence length="258" mass="30827">MTMYVITHKEFDYPISKSYIPLLVGANKNKNPRGYLADNTGENISNKNPNYSELTGLYWLWKNQSDRNIGISHYRRYFSKCTSNSMLYYRTLLSGAPIPINVSRLDNYLKAYDWVVPTPETVEEGSMEKHFIHCHNEKDLIVTRKVIEELYPEYISSFDNFMHGDKASFLNMFYTSKEQMDNYCEWLFKILFEVEKRVDITDYDPYQKRLFGFLSERLFNVWLEYNQPNIKYLATFNTDLIDRGWAARQIKHKVLRWN</sequence>
<name>B3XNV2_LIMR1</name>
<comment type="caution">
    <text evidence="2">The sequence shown here is derived from an EMBL/GenBank/DDBJ whole genome shotgun (WGS) entry which is preliminary data.</text>
</comment>
<reference evidence="3" key="1">
    <citation type="submission" date="2008-06" db="EMBL/GenBank/DDBJ databases">
        <title>Permanent draft sequence of Lactobacillus reuteri 100-23.</title>
        <authorList>
            <consortium name="US DOE Joint Genome Institute"/>
            <person name="Copeland A."/>
            <person name="Lucas S."/>
            <person name="Lapidus A."/>
            <person name="Barry K."/>
            <person name="Detter J.C."/>
            <person name="Glavina del Rio T."/>
            <person name="Hammon N."/>
            <person name="Israni S."/>
            <person name="Dalin E."/>
            <person name="Tice H."/>
            <person name="Pitluck S."/>
            <person name="Sun H."/>
            <person name="Schmutz J."/>
            <person name="Larimer F."/>
            <person name="Land M."/>
            <person name="Hauser L."/>
            <person name="Walter J."/>
            <person name="Heng N.C.K."/>
            <person name="Tannock G.W."/>
            <person name="Richardson P."/>
        </authorList>
    </citation>
    <scope>NUCLEOTIDE SEQUENCE [LARGE SCALE GENOMIC DNA]</scope>
    <source>
        <strain evidence="3">DSM 17509 / CIP 109821 / 100-23</strain>
    </source>
</reference>
<protein>
    <submittedName>
        <fullName evidence="2">Polysachharide biosynthesis protein</fullName>
    </submittedName>
</protein>
<dbReference type="RefSeq" id="WP_003664382.1">
    <property type="nucleotide sequence ID" value="NZ_AAPZ02000001.1"/>
</dbReference>
<evidence type="ECO:0000259" key="1">
    <source>
        <dbReference type="Pfam" id="PF14393"/>
    </source>
</evidence>
<proteinExistence type="predicted"/>
<evidence type="ECO:0000313" key="3">
    <source>
        <dbReference type="Proteomes" id="UP000003853"/>
    </source>
</evidence>
<dbReference type="InterPro" id="IPR025536">
    <property type="entry name" value="DUF4422"/>
</dbReference>
<dbReference type="Proteomes" id="UP000003853">
    <property type="component" value="Unassembled WGS sequence"/>
</dbReference>
<dbReference type="PATRIC" id="fig|349123.13.peg.1284"/>
<organism evidence="2 3">
    <name type="scientific">Limosilactobacillus reuteri subsp. rodentium (strain DSM 17509 / CIP 109821 / 100-23)</name>
    <name type="common">Lactobacillus reuteri</name>
    <dbReference type="NCBI Taxonomy" id="349123"/>
    <lineage>
        <taxon>Bacteria</taxon>
        <taxon>Bacillati</taxon>
        <taxon>Bacillota</taxon>
        <taxon>Bacilli</taxon>
        <taxon>Lactobacillales</taxon>
        <taxon>Lactobacillaceae</taxon>
        <taxon>Limosilactobacillus</taxon>
    </lineage>
</organism>
<gene>
    <name evidence="2" type="ORF">Lreu23DRAFT_4279</name>
</gene>
<feature type="domain" description="DUF4422" evidence="1">
    <location>
        <begin position="3"/>
        <end position="226"/>
    </location>
</feature>
<dbReference type="EMBL" id="AAPZ02000001">
    <property type="protein sequence ID" value="EDX42760.1"/>
    <property type="molecule type" value="Genomic_DNA"/>
</dbReference>
<dbReference type="eggNOG" id="COG1442">
    <property type="taxonomic scope" value="Bacteria"/>
</dbReference>
<evidence type="ECO:0000313" key="2">
    <source>
        <dbReference type="EMBL" id="EDX42760.1"/>
    </source>
</evidence>
<dbReference type="Pfam" id="PF14393">
    <property type="entry name" value="DUF4422"/>
    <property type="match status" value="1"/>
</dbReference>
<dbReference type="AlphaFoldDB" id="B3XNV2"/>